<feature type="chain" id="PRO_5016715713" evidence="2">
    <location>
        <begin position="32"/>
        <end position="1006"/>
    </location>
</feature>
<evidence type="ECO:0000256" key="2">
    <source>
        <dbReference type="SAM" id="SignalP"/>
    </source>
</evidence>
<organism evidence="4 5">
    <name type="scientific">Deinococcus wulumuqiensis</name>
    <dbReference type="NCBI Taxonomy" id="980427"/>
    <lineage>
        <taxon>Bacteria</taxon>
        <taxon>Thermotogati</taxon>
        <taxon>Deinococcota</taxon>
        <taxon>Deinococci</taxon>
        <taxon>Deinococcales</taxon>
        <taxon>Deinococcaceae</taxon>
        <taxon>Deinococcus</taxon>
    </lineage>
</organism>
<dbReference type="AlphaFoldDB" id="A0A345IHC1"/>
<feature type="region of interest" description="Disordered" evidence="1">
    <location>
        <begin position="545"/>
        <end position="573"/>
    </location>
</feature>
<feature type="compositionally biased region" description="Low complexity" evidence="1">
    <location>
        <begin position="558"/>
        <end position="570"/>
    </location>
</feature>
<dbReference type="PANTHER" id="PTHR34819:SF3">
    <property type="entry name" value="CELL SURFACE PROTEIN"/>
    <property type="match status" value="1"/>
</dbReference>
<dbReference type="NCBIfam" id="TIGR01451">
    <property type="entry name" value="B_ant_repeat"/>
    <property type="match status" value="2"/>
</dbReference>
<feature type="domain" description="DUF11" evidence="3">
    <location>
        <begin position="661"/>
        <end position="768"/>
    </location>
</feature>
<dbReference type="Gene3D" id="2.60.40.740">
    <property type="match status" value="1"/>
</dbReference>
<dbReference type="InterPro" id="IPR051172">
    <property type="entry name" value="Chlamydia_OmcB"/>
</dbReference>
<reference evidence="4 5" key="1">
    <citation type="submission" date="2018-07" db="EMBL/GenBank/DDBJ databases">
        <title>Complete Genome and Methylome Analysis of Deinococcus wulumuqiensis NEB 479.</title>
        <authorList>
            <person name="Fomenkov A."/>
            <person name="Luyten Y."/>
            <person name="Vincze T."/>
            <person name="Anton B.P."/>
            <person name="Clark T."/>
            <person name="Roberts R.J."/>
            <person name="Morgan R.D."/>
        </authorList>
    </citation>
    <scope>NUCLEOTIDE SEQUENCE [LARGE SCALE GENOMIC DNA]</scope>
    <source>
        <strain evidence="4 5">NEB 479</strain>
    </source>
</reference>
<dbReference type="InterPro" id="IPR001434">
    <property type="entry name" value="OmcB-like_DUF11"/>
</dbReference>
<feature type="signal peptide" evidence="2">
    <location>
        <begin position="1"/>
        <end position="31"/>
    </location>
</feature>
<evidence type="ECO:0000256" key="1">
    <source>
        <dbReference type="SAM" id="MobiDB-lite"/>
    </source>
</evidence>
<proteinExistence type="predicted"/>
<dbReference type="PANTHER" id="PTHR34819">
    <property type="entry name" value="LARGE CYSTEINE-RICH PERIPLASMIC PROTEIN OMCB"/>
    <property type="match status" value="1"/>
</dbReference>
<name>A0A345IHC1_9DEIO</name>
<dbReference type="InterPro" id="IPR013783">
    <property type="entry name" value="Ig-like_fold"/>
</dbReference>
<feature type="region of interest" description="Disordered" evidence="1">
    <location>
        <begin position="352"/>
        <end position="371"/>
    </location>
</feature>
<protein>
    <submittedName>
        <fullName evidence="4">DUF11 domain-containing protein</fullName>
    </submittedName>
</protein>
<sequence length="1006" mass="105417">MQQSLGLKESRPNLVGPLLALTLALGTPALAAGTPAGTIIRNQATLEYRSVGGTPEVVLSPPVETVVNPICSASVLPNGTVSAPGQSLTLDPGASGLLRYTLFNAGNTTNTYGLSAVNEAGSEFAPQLAVYQDLNGNGRVDAGEGPLSSVAVRADQTVNLLVQVATTSASRGTAFPNLIASCGGAAGEAGRDSDNVSQVILTTPPVLALQKTFTPDTVRPGAETTVNLTLTNTGGDSQPAVLTDLLNTPELRDFVFVSGSARIGGSAAAGAALEYTADGGTWNTAQPGTVAGIRVRTASVPAGGTLQLTFTLRAPRVAATTRRNVATLVSGAQTIEATAPVTIRPVAEIALGPQGNPRALPGGEMSPDDRQVRDSVVGGQEVCFTHTVQNLGDLPDTITTGVARLSEGASVRLRDAAGTPLNGEFVVTLDPQQTADFQACYTYPSPEQTTFEAVLVSRSSQGAAENRTVDQITTVYPNTIGLTKTSDRGQNALVGPGDELTYTLSFTNTLPVPLIDVVVRDSLGVLYPPGTPAPVIQPTAISRPGAAGQTVSQPGSKVTSTATGSVTTTGRPLSSQATSIGALEFVRADQGGVLENGEVVWRLGTVQPGQTVTLRLTVRVPETATDGTVIHNIYTLTSRELPTPLVSPPATNTVFNPSNFELSKTSNPTTVVFGEAITYIFTVTNKSTVVPLKNVEIQDTLPAGLNYVPGSSGYRAGLSGEFVPIQPVVRDRTYVWTIPEVAPGASAQVSFRAIVTPDAGTQLRNNAIGRAIASERETNSRPSQVINRVEPLSFGVNNADVVGYVFLDRNRNGVYDYLFDLPCPKARVILANGRIALTDNEGRYHFRNVREQTWGLRLDPNSVALPALQVPQDSGRPGSRQVYVRGLTSVDFPLAPDGGDIAVIRDTTLRITGGPEGAQKTMQVQKQVFTTADAGVYRVQLILGNGQPLPGFTLTDPLPAGAQLVDGENVLNFDPLPSGERAVTYRFRWQGDSKAAVTDPTASWRY</sequence>
<evidence type="ECO:0000259" key="3">
    <source>
        <dbReference type="Pfam" id="PF01345"/>
    </source>
</evidence>
<evidence type="ECO:0000313" key="5">
    <source>
        <dbReference type="Proteomes" id="UP000253744"/>
    </source>
</evidence>
<dbReference type="Proteomes" id="UP000253744">
    <property type="component" value="Chromosome"/>
</dbReference>
<dbReference type="STRING" id="1288484.GCA_000348665_01378"/>
<dbReference type="InterPro" id="IPR047589">
    <property type="entry name" value="DUF11_rpt"/>
</dbReference>
<dbReference type="RefSeq" id="WP_114671976.1">
    <property type="nucleotide sequence ID" value="NZ_CP031158.1"/>
</dbReference>
<accession>A0A345IHC1</accession>
<dbReference type="Gene3D" id="2.60.40.10">
    <property type="entry name" value="Immunoglobulins"/>
    <property type="match status" value="1"/>
</dbReference>
<gene>
    <name evidence="4" type="ORF">DVJ83_07870</name>
</gene>
<dbReference type="EMBL" id="CP031158">
    <property type="protein sequence ID" value="AXG99093.1"/>
    <property type="molecule type" value="Genomic_DNA"/>
</dbReference>
<evidence type="ECO:0000313" key="4">
    <source>
        <dbReference type="EMBL" id="AXG99093.1"/>
    </source>
</evidence>
<dbReference type="Pfam" id="PF01345">
    <property type="entry name" value="DUF11"/>
    <property type="match status" value="1"/>
</dbReference>
<dbReference type="KEGG" id="dwu:DVJ83_07870"/>
<keyword evidence="2" id="KW-0732">Signal</keyword>